<dbReference type="VEuPathDB" id="FungiDB:GLRG_09744"/>
<keyword evidence="1" id="KW-0812">Transmembrane</keyword>
<dbReference type="HOGENOM" id="CLU_2399539_0_0_1"/>
<feature type="transmembrane region" description="Helical" evidence="1">
    <location>
        <begin position="20"/>
        <end position="40"/>
    </location>
</feature>
<dbReference type="EMBL" id="GG697381">
    <property type="protein sequence ID" value="EFQ34600.1"/>
    <property type="molecule type" value="Genomic_DNA"/>
</dbReference>
<feature type="transmembrane region" description="Helical" evidence="1">
    <location>
        <begin position="60"/>
        <end position="79"/>
    </location>
</feature>
<evidence type="ECO:0000256" key="1">
    <source>
        <dbReference type="SAM" id="Phobius"/>
    </source>
</evidence>
<keyword evidence="1" id="KW-0472">Membrane</keyword>
<dbReference type="SUPFAM" id="SSF103473">
    <property type="entry name" value="MFS general substrate transporter"/>
    <property type="match status" value="1"/>
</dbReference>
<dbReference type="RefSeq" id="XP_008098620.1">
    <property type="nucleotide sequence ID" value="XM_008100429.1"/>
</dbReference>
<gene>
    <name evidence="2" type="ORF">GLRG_09744</name>
</gene>
<dbReference type="InterPro" id="IPR036259">
    <property type="entry name" value="MFS_trans_sf"/>
</dbReference>
<name>E3QUR2_COLGM</name>
<proteinExistence type="predicted"/>
<dbReference type="GeneID" id="24415109"/>
<keyword evidence="3" id="KW-1185">Reference proteome</keyword>
<dbReference type="AlphaFoldDB" id="E3QUR2"/>
<organism evidence="3">
    <name type="scientific">Colletotrichum graminicola (strain M1.001 / M2 / FGSC 10212)</name>
    <name type="common">Maize anthracnose fungus</name>
    <name type="synonym">Glomerella graminicola</name>
    <dbReference type="NCBI Taxonomy" id="645133"/>
    <lineage>
        <taxon>Eukaryota</taxon>
        <taxon>Fungi</taxon>
        <taxon>Dikarya</taxon>
        <taxon>Ascomycota</taxon>
        <taxon>Pezizomycotina</taxon>
        <taxon>Sordariomycetes</taxon>
        <taxon>Hypocreomycetidae</taxon>
        <taxon>Glomerellales</taxon>
        <taxon>Glomerellaceae</taxon>
        <taxon>Colletotrichum</taxon>
        <taxon>Colletotrichum graminicola species complex</taxon>
    </lineage>
</organism>
<evidence type="ECO:0000313" key="2">
    <source>
        <dbReference type="EMBL" id="EFQ34600.1"/>
    </source>
</evidence>
<accession>E3QUR2</accession>
<protein>
    <submittedName>
        <fullName evidence="2">Uncharacterized protein</fullName>
    </submittedName>
</protein>
<sequence length="93" mass="10475">MERNELGKGGRPAFTAPGHWFVYLVSVARGKIAAGFLWAAEGAVMLSYPEPENRGRYLAYWLYYRNSGSILSGIINLAFNYQGRRTGKLGWRT</sequence>
<keyword evidence="1" id="KW-1133">Transmembrane helix</keyword>
<evidence type="ECO:0000313" key="3">
    <source>
        <dbReference type="Proteomes" id="UP000008782"/>
    </source>
</evidence>
<dbReference type="Proteomes" id="UP000008782">
    <property type="component" value="Unassembled WGS sequence"/>
</dbReference>
<dbReference type="OrthoDB" id="4841272at2759"/>
<reference evidence="3" key="1">
    <citation type="journal article" date="2012" name="Nat. Genet.">
        <title>Lifestyle transitions in plant pathogenic Colletotrichum fungi deciphered by genome and transcriptome analyses.</title>
        <authorList>
            <person name="O'Connell R.J."/>
            <person name="Thon M.R."/>
            <person name="Hacquard S."/>
            <person name="Amyotte S.G."/>
            <person name="Kleemann J."/>
            <person name="Torres M.F."/>
            <person name="Damm U."/>
            <person name="Buiate E.A."/>
            <person name="Epstein L."/>
            <person name="Alkan N."/>
            <person name="Altmueller J."/>
            <person name="Alvarado-Balderrama L."/>
            <person name="Bauser C.A."/>
            <person name="Becker C."/>
            <person name="Birren B.W."/>
            <person name="Chen Z."/>
            <person name="Choi J."/>
            <person name="Crouch J.A."/>
            <person name="Duvick J.P."/>
            <person name="Farman M.A."/>
            <person name="Gan P."/>
            <person name="Heiman D."/>
            <person name="Henrissat B."/>
            <person name="Howard R.J."/>
            <person name="Kabbage M."/>
            <person name="Koch C."/>
            <person name="Kracher B."/>
            <person name="Kubo Y."/>
            <person name="Law A.D."/>
            <person name="Lebrun M.-H."/>
            <person name="Lee Y.-H."/>
            <person name="Miyara I."/>
            <person name="Moore N."/>
            <person name="Neumann U."/>
            <person name="Nordstroem K."/>
            <person name="Panaccione D.G."/>
            <person name="Panstruga R."/>
            <person name="Place M."/>
            <person name="Proctor R.H."/>
            <person name="Prusky D."/>
            <person name="Rech G."/>
            <person name="Reinhardt R."/>
            <person name="Rollins J.A."/>
            <person name="Rounsley S."/>
            <person name="Schardl C.L."/>
            <person name="Schwartz D.C."/>
            <person name="Shenoy N."/>
            <person name="Shirasu K."/>
            <person name="Sikhakolli U.R."/>
            <person name="Stueber K."/>
            <person name="Sukno S.A."/>
            <person name="Sweigard J.A."/>
            <person name="Takano Y."/>
            <person name="Takahara H."/>
            <person name="Trail F."/>
            <person name="van der Does H.C."/>
            <person name="Voll L.M."/>
            <person name="Will I."/>
            <person name="Young S."/>
            <person name="Zeng Q."/>
            <person name="Zhang J."/>
            <person name="Zhou S."/>
            <person name="Dickman M.B."/>
            <person name="Schulze-Lefert P."/>
            <person name="Ver Loren van Themaat E."/>
            <person name="Ma L.-J."/>
            <person name="Vaillancourt L.J."/>
        </authorList>
    </citation>
    <scope>NUCLEOTIDE SEQUENCE [LARGE SCALE GENOMIC DNA]</scope>
    <source>
        <strain evidence="3">M1.001 / M2 / FGSC 10212</strain>
    </source>
</reference>